<reference evidence="3 4" key="1">
    <citation type="submission" date="2019-12" db="EMBL/GenBank/DDBJ databases">
        <title>Chromosome-level assembly of the Caenorhabditis remanei genome.</title>
        <authorList>
            <person name="Teterina A.A."/>
            <person name="Willis J.H."/>
            <person name="Phillips P.C."/>
        </authorList>
    </citation>
    <scope>NUCLEOTIDE SEQUENCE [LARGE SCALE GENOMIC DNA]</scope>
    <source>
        <strain evidence="3 4">PX506</strain>
        <tissue evidence="3">Whole organism</tissue>
    </source>
</reference>
<dbReference type="Gene3D" id="3.50.4.10">
    <property type="entry name" value="Hepatocyte Growth Factor"/>
    <property type="match status" value="1"/>
</dbReference>
<dbReference type="Proteomes" id="UP000483820">
    <property type="component" value="Chromosome III"/>
</dbReference>
<evidence type="ECO:0000256" key="1">
    <source>
        <dbReference type="SAM" id="MobiDB-lite"/>
    </source>
</evidence>
<accession>A0A6A5H0J6</accession>
<dbReference type="AlphaFoldDB" id="A0A6A5H0J6"/>
<dbReference type="InterPro" id="IPR003609">
    <property type="entry name" value="Pan_app"/>
</dbReference>
<organism evidence="3 4">
    <name type="scientific">Caenorhabditis remanei</name>
    <name type="common">Caenorhabditis vulgaris</name>
    <dbReference type="NCBI Taxonomy" id="31234"/>
    <lineage>
        <taxon>Eukaryota</taxon>
        <taxon>Metazoa</taxon>
        <taxon>Ecdysozoa</taxon>
        <taxon>Nematoda</taxon>
        <taxon>Chromadorea</taxon>
        <taxon>Rhabditida</taxon>
        <taxon>Rhabditina</taxon>
        <taxon>Rhabditomorpha</taxon>
        <taxon>Rhabditoidea</taxon>
        <taxon>Rhabditidae</taxon>
        <taxon>Peloderinae</taxon>
        <taxon>Caenorhabditis</taxon>
    </lineage>
</organism>
<name>A0A6A5H0J6_CAERE</name>
<feature type="domain" description="Apple" evidence="2">
    <location>
        <begin position="68"/>
        <end position="155"/>
    </location>
</feature>
<evidence type="ECO:0000313" key="4">
    <source>
        <dbReference type="Proteomes" id="UP000483820"/>
    </source>
</evidence>
<proteinExistence type="predicted"/>
<gene>
    <name evidence="3" type="ORF">GCK72_008419</name>
</gene>
<dbReference type="RefSeq" id="XP_053586392.1">
    <property type="nucleotide sequence ID" value="XM_053726815.1"/>
</dbReference>
<feature type="region of interest" description="Disordered" evidence="1">
    <location>
        <begin position="262"/>
        <end position="293"/>
    </location>
</feature>
<dbReference type="KEGG" id="crq:GCK72_008419"/>
<dbReference type="PANTHER" id="PTHR47327">
    <property type="entry name" value="FI18240P1-RELATED"/>
    <property type="match status" value="1"/>
</dbReference>
<dbReference type="CTD" id="9805001"/>
<protein>
    <recommendedName>
        <fullName evidence="2">Apple domain-containing protein</fullName>
    </recommendedName>
</protein>
<evidence type="ECO:0000259" key="2">
    <source>
        <dbReference type="PROSITE" id="PS50948"/>
    </source>
</evidence>
<dbReference type="GeneID" id="9805001"/>
<dbReference type="Pfam" id="PF00024">
    <property type="entry name" value="PAN_1"/>
    <property type="match status" value="1"/>
</dbReference>
<feature type="region of interest" description="Disordered" evidence="1">
    <location>
        <begin position="183"/>
        <end position="209"/>
    </location>
</feature>
<dbReference type="CDD" id="cd01099">
    <property type="entry name" value="PAN_AP_HGF"/>
    <property type="match status" value="1"/>
</dbReference>
<dbReference type="GO" id="GO:0009653">
    <property type="term" value="P:anatomical structure morphogenesis"/>
    <property type="evidence" value="ECO:0007669"/>
    <property type="project" value="TreeGrafter"/>
</dbReference>
<dbReference type="EMBL" id="WUAV01000003">
    <property type="protein sequence ID" value="KAF1760173.1"/>
    <property type="molecule type" value="Genomic_DNA"/>
</dbReference>
<dbReference type="PANTHER" id="PTHR47327:SF21">
    <property type="entry name" value="APPLE DOMAIN-CONTAINING PROTEIN"/>
    <property type="match status" value="1"/>
</dbReference>
<sequence>MLCQSHAIIFQINGVELKCKSFDFLTTTSTCSFTSEAAVPVGNGQLKQREEASYHEKICVSKSFVESCPSTFFSRHPQMILVGFAESVSDSPSFDHCFDTCLNSYQLFGFNCTSGMYYFEENQLNCILNSENRNTQSELFTEENTDIVDYFEVECTRPKTGLQKRRKMSGVRNFETDAIGADKMLMGGSSAPSSNHEEDVEADGSKWESWSECQEGKQTRRKSCTSFNKIEDCAEEVRDCENEETQEGAEPSGMRMSIVRSGDLDESTNQENGNGAEPMEERNNEAETDDPVPTKEEIAEVKQKIRRTGFKCPLNECCRVFLSCSYGLRHNSHTKQLEWCRRPCNDAVNSFRRSRLLR</sequence>
<evidence type="ECO:0000313" key="3">
    <source>
        <dbReference type="EMBL" id="KAF1760173.1"/>
    </source>
</evidence>
<dbReference type="PROSITE" id="PS50948">
    <property type="entry name" value="PAN"/>
    <property type="match status" value="1"/>
</dbReference>
<dbReference type="InterPro" id="IPR052774">
    <property type="entry name" value="Celegans_DevNeuronal_Protein"/>
</dbReference>
<dbReference type="SMART" id="SM00473">
    <property type="entry name" value="PAN_AP"/>
    <property type="match status" value="1"/>
</dbReference>
<dbReference type="SUPFAM" id="SSF57414">
    <property type="entry name" value="Hairpin loop containing domain-like"/>
    <property type="match status" value="1"/>
</dbReference>
<comment type="caution">
    <text evidence="3">The sequence shown here is derived from an EMBL/GenBank/DDBJ whole genome shotgun (WGS) entry which is preliminary data.</text>
</comment>